<feature type="domain" description="EamA" evidence="9">
    <location>
        <begin position="136"/>
        <end position="260"/>
    </location>
</feature>
<feature type="transmembrane region" description="Helical" evidence="8">
    <location>
        <begin position="404"/>
        <end position="423"/>
    </location>
</feature>
<feature type="transmembrane region" description="Helical" evidence="8">
    <location>
        <begin position="380"/>
        <end position="398"/>
    </location>
</feature>
<dbReference type="InterPro" id="IPR000620">
    <property type="entry name" value="EamA_dom"/>
</dbReference>
<dbReference type="PANTHER" id="PTHR42920">
    <property type="entry name" value="OS03G0707200 PROTEIN-RELATED"/>
    <property type="match status" value="1"/>
</dbReference>
<keyword evidence="4 8" id="KW-0812">Transmembrane</keyword>
<evidence type="ECO:0000313" key="10">
    <source>
        <dbReference type="EMBL" id="KAG9445569.1"/>
    </source>
</evidence>
<evidence type="ECO:0000256" key="6">
    <source>
        <dbReference type="ARBA" id="ARBA00023136"/>
    </source>
</evidence>
<accession>A0AAV7EBC1</accession>
<evidence type="ECO:0000256" key="2">
    <source>
        <dbReference type="ARBA" id="ARBA00007635"/>
    </source>
</evidence>
<evidence type="ECO:0000313" key="11">
    <source>
        <dbReference type="Proteomes" id="UP000825729"/>
    </source>
</evidence>
<comment type="caution">
    <text evidence="10">The sequence shown here is derived from an EMBL/GenBank/DDBJ whole genome shotgun (WGS) entry which is preliminary data.</text>
</comment>
<name>A0AAV7EBC1_ARIFI</name>
<dbReference type="PANTHER" id="PTHR42920:SF26">
    <property type="entry name" value="OS03G0707200 PROTEIN"/>
    <property type="match status" value="1"/>
</dbReference>
<feature type="domain" description="EamA" evidence="9">
    <location>
        <begin position="270"/>
        <end position="419"/>
    </location>
</feature>
<feature type="region of interest" description="Disordered" evidence="7">
    <location>
        <begin position="86"/>
        <end position="107"/>
    </location>
</feature>
<dbReference type="Proteomes" id="UP000825729">
    <property type="component" value="Unassembled WGS sequence"/>
</dbReference>
<comment type="similarity">
    <text evidence="2">Belongs to the drug/metabolite transporter (DMT) superfamily. Plant drug/metabolite exporter (P-DME) (TC 2.A.7.4) family.</text>
</comment>
<evidence type="ECO:0000256" key="5">
    <source>
        <dbReference type="ARBA" id="ARBA00022989"/>
    </source>
</evidence>
<keyword evidence="6 8" id="KW-0472">Membrane</keyword>
<evidence type="ECO:0000256" key="3">
    <source>
        <dbReference type="ARBA" id="ARBA00022475"/>
    </source>
</evidence>
<dbReference type="InterPro" id="IPR037185">
    <property type="entry name" value="EmrE-like"/>
</dbReference>
<feature type="transmembrane region" description="Helical" evidence="8">
    <location>
        <begin position="341"/>
        <end position="368"/>
    </location>
</feature>
<dbReference type="EMBL" id="JAINDJ010000005">
    <property type="protein sequence ID" value="KAG9445569.1"/>
    <property type="molecule type" value="Genomic_DNA"/>
</dbReference>
<sequence length="470" mass="51555">MASPSACRCSCESHFTLSSVNRVRNRRSHFVRVALDDTPQPGSAPSSYSTFNKAQTKINHSRQNLNSETLKKTRNFSEFDSSIKPISADESRPVDGGGIRPPTVQSRQRHKIFRVSLRKGPLWKRIFFASKKVRSIILLNVLTVIYASNIPVVKEVQEIMDPSLFTVVRFAVTAIPFLPFVLKSRRDSQTRAAGLELGVWVSLGYLTQALGLLTSDAGRASFIAAFTVVAVPIIDGMLGATIPAITWFGAIVSLVGVALLESSGSPPSVGDILNLLSAVFFGVHMLRTEHISRVTKKENYLALLGYEVCVVAVFSTIWYLFMGGFGGVQKWNTSWSWPTILTWLVSFPWIPALYTGVFSTGLCLWLEIAAMCDVSATETAIIYGLEPLWGAAFAWFLLGERWGTSGWIGAALVLGGSITVQMLGSAPERSKEPGKSDQSSRPESSDRPNDFSTSVITVSSRDDVRKLFKK</sequence>
<evidence type="ECO:0000256" key="1">
    <source>
        <dbReference type="ARBA" id="ARBA00004651"/>
    </source>
</evidence>
<dbReference type="AlphaFoldDB" id="A0AAV7EBC1"/>
<organism evidence="10 11">
    <name type="scientific">Aristolochia fimbriata</name>
    <name type="common">White veined hardy Dutchman's pipe vine</name>
    <dbReference type="NCBI Taxonomy" id="158543"/>
    <lineage>
        <taxon>Eukaryota</taxon>
        <taxon>Viridiplantae</taxon>
        <taxon>Streptophyta</taxon>
        <taxon>Embryophyta</taxon>
        <taxon>Tracheophyta</taxon>
        <taxon>Spermatophyta</taxon>
        <taxon>Magnoliopsida</taxon>
        <taxon>Magnoliidae</taxon>
        <taxon>Piperales</taxon>
        <taxon>Aristolochiaceae</taxon>
        <taxon>Aristolochia</taxon>
    </lineage>
</organism>
<feature type="transmembrane region" description="Helical" evidence="8">
    <location>
        <begin position="241"/>
        <end position="260"/>
    </location>
</feature>
<dbReference type="GO" id="GO:0005886">
    <property type="term" value="C:plasma membrane"/>
    <property type="evidence" value="ECO:0007669"/>
    <property type="project" value="UniProtKB-SubCell"/>
</dbReference>
<dbReference type="SUPFAM" id="SSF103481">
    <property type="entry name" value="Multidrug resistance efflux transporter EmrE"/>
    <property type="match status" value="2"/>
</dbReference>
<dbReference type="InterPro" id="IPR051258">
    <property type="entry name" value="Diverse_Substrate_Transporter"/>
</dbReference>
<feature type="transmembrane region" description="Helical" evidence="8">
    <location>
        <begin position="133"/>
        <end position="152"/>
    </location>
</feature>
<keyword evidence="5 8" id="KW-1133">Transmembrane helix</keyword>
<evidence type="ECO:0000259" key="9">
    <source>
        <dbReference type="Pfam" id="PF00892"/>
    </source>
</evidence>
<dbReference type="Pfam" id="PF00892">
    <property type="entry name" value="EamA"/>
    <property type="match status" value="2"/>
</dbReference>
<keyword evidence="11" id="KW-1185">Reference proteome</keyword>
<feature type="transmembrane region" description="Helical" evidence="8">
    <location>
        <begin position="300"/>
        <end position="321"/>
    </location>
</feature>
<feature type="compositionally biased region" description="Basic and acidic residues" evidence="7">
    <location>
        <begin position="428"/>
        <end position="449"/>
    </location>
</feature>
<gene>
    <name evidence="10" type="ORF">H6P81_011697</name>
</gene>
<evidence type="ECO:0000256" key="8">
    <source>
        <dbReference type="SAM" id="Phobius"/>
    </source>
</evidence>
<proteinExistence type="inferred from homology"/>
<feature type="transmembrane region" description="Helical" evidence="8">
    <location>
        <begin position="164"/>
        <end position="182"/>
    </location>
</feature>
<evidence type="ECO:0000256" key="4">
    <source>
        <dbReference type="ARBA" id="ARBA00022692"/>
    </source>
</evidence>
<reference evidence="10 11" key="1">
    <citation type="submission" date="2021-07" db="EMBL/GenBank/DDBJ databases">
        <title>The Aristolochia fimbriata genome: insights into angiosperm evolution, floral development and chemical biosynthesis.</title>
        <authorList>
            <person name="Jiao Y."/>
        </authorList>
    </citation>
    <scope>NUCLEOTIDE SEQUENCE [LARGE SCALE GENOMIC DNA]</scope>
    <source>
        <strain evidence="10">IBCAS-2021</strain>
        <tissue evidence="10">Leaf</tissue>
    </source>
</reference>
<protein>
    <recommendedName>
        <fullName evidence="9">EamA domain-containing protein</fullName>
    </recommendedName>
</protein>
<comment type="subcellular location">
    <subcellularLocation>
        <location evidence="1">Cell membrane</location>
        <topology evidence="1">Multi-pass membrane protein</topology>
    </subcellularLocation>
</comment>
<keyword evidence="3" id="KW-1003">Cell membrane</keyword>
<evidence type="ECO:0000256" key="7">
    <source>
        <dbReference type="SAM" id="MobiDB-lite"/>
    </source>
</evidence>
<feature type="transmembrane region" description="Helical" evidence="8">
    <location>
        <begin position="272"/>
        <end position="288"/>
    </location>
</feature>
<feature type="region of interest" description="Disordered" evidence="7">
    <location>
        <begin position="425"/>
        <end position="454"/>
    </location>
</feature>